<keyword evidence="4" id="KW-0067">ATP-binding</keyword>
<dbReference type="PROSITE" id="PS50011">
    <property type="entry name" value="PROTEIN_KINASE_DOM"/>
    <property type="match status" value="1"/>
</dbReference>
<evidence type="ECO:0000259" key="6">
    <source>
        <dbReference type="PROSITE" id="PS51833"/>
    </source>
</evidence>
<keyword evidence="1" id="KW-0808">Transferase</keyword>
<dbReference type="InterPro" id="IPR011009">
    <property type="entry name" value="Kinase-like_dom_sf"/>
</dbReference>
<accession>A0ABZ0CMX6</accession>
<keyword evidence="3 7" id="KW-0418">Kinase</keyword>
<dbReference type="Proteomes" id="UP001303946">
    <property type="component" value="Chromosome"/>
</dbReference>
<organism evidence="7 8">
    <name type="scientific">Piscinibacter gummiphilus</name>
    <dbReference type="NCBI Taxonomy" id="946333"/>
    <lineage>
        <taxon>Bacteria</taxon>
        <taxon>Pseudomonadati</taxon>
        <taxon>Pseudomonadota</taxon>
        <taxon>Betaproteobacteria</taxon>
        <taxon>Burkholderiales</taxon>
        <taxon>Sphaerotilaceae</taxon>
        <taxon>Piscinibacter</taxon>
    </lineage>
</organism>
<dbReference type="Pfam" id="PF08668">
    <property type="entry name" value="HDOD"/>
    <property type="match status" value="1"/>
</dbReference>
<keyword evidence="8" id="KW-1185">Reference proteome</keyword>
<keyword evidence="2" id="KW-0547">Nucleotide-binding</keyword>
<dbReference type="InterPro" id="IPR008271">
    <property type="entry name" value="Ser/Thr_kinase_AS"/>
</dbReference>
<dbReference type="Pfam" id="PF00069">
    <property type="entry name" value="Pkinase"/>
    <property type="match status" value="1"/>
</dbReference>
<dbReference type="Gene3D" id="1.10.510.10">
    <property type="entry name" value="Transferase(Phosphotransferase) domain 1"/>
    <property type="match status" value="1"/>
</dbReference>
<feature type="domain" description="Protein kinase" evidence="5">
    <location>
        <begin position="16"/>
        <end position="272"/>
    </location>
</feature>
<dbReference type="RefSeq" id="WP_316698745.1">
    <property type="nucleotide sequence ID" value="NZ_CP136336.1"/>
</dbReference>
<dbReference type="EMBL" id="CP136336">
    <property type="protein sequence ID" value="WOB06333.1"/>
    <property type="molecule type" value="Genomic_DNA"/>
</dbReference>
<dbReference type="InterPro" id="IPR029016">
    <property type="entry name" value="GAF-like_dom_sf"/>
</dbReference>
<dbReference type="PANTHER" id="PTHR43289">
    <property type="entry name" value="MITOGEN-ACTIVATED PROTEIN KINASE KINASE KINASE 20-RELATED"/>
    <property type="match status" value="1"/>
</dbReference>
<dbReference type="SUPFAM" id="SSF109604">
    <property type="entry name" value="HD-domain/PDEase-like"/>
    <property type="match status" value="1"/>
</dbReference>
<dbReference type="PANTHER" id="PTHR43289:SF6">
    <property type="entry name" value="SERINE_THREONINE-PROTEIN KINASE NEKL-3"/>
    <property type="match status" value="1"/>
</dbReference>
<dbReference type="InterPro" id="IPR003018">
    <property type="entry name" value="GAF"/>
</dbReference>
<dbReference type="Pfam" id="PF01590">
    <property type="entry name" value="GAF"/>
    <property type="match status" value="1"/>
</dbReference>
<evidence type="ECO:0000256" key="2">
    <source>
        <dbReference type="ARBA" id="ARBA00022741"/>
    </source>
</evidence>
<sequence length="804" mass="87039">MAAIPAAAAIETLGRFELRRKLGQGAQATVWLAFDPRLEREVAVKLMLPGADAITSSQWLQEARSVSRLNHPHIVPVFEGDMHQQQPYLVFEYVPGRTLAAHLRARGALPVREAVEMMTGVLDALEVAHQAGVVHRDLKPSNILVDGQGRARVMDFGIAARIQDPSHQQQVVGTPGYMSPEATHGLKPSPGMDVFSAGLLLGEMLSGRQLIAERDPYRAMYRVAHEDLVLPESTPADVDDRLRAIVLRSLARDPSKRFARAVEFADALRDWLAPAPGEQPAASGNGTLDFLLRRMRHKSDFPALSNSVGAIQRVANSENERLSSLSGEILKDVALTNKLLRMVNTASFRHAGGGTVSTVSRAVALVGFAGIRNMALSLVLLEHMNDKAHATQLKEEFLRSLMAGALANELCGAQREGEEAFIGAIYQGLGRLLTEFYFPEEARQVRSLVAASTKKASTSTRTHNAEEAASITVLGLSFEELGLGIARSWGLPDNLQRCMRRPAIDPPARACDKAERVQWIATVANDLTDALLKAEPGQASAAIATVAERYGKVLGLGVRDVQAASVVAQQRLVELAHAMNLQAQPGSPMRRLLEHPGNGTAEAIQHDSLTEHALQATIPVESAQMPFDHQAAINMLAAGIQDITNTMVEDFKLNEVLRMILETMLRALGFRRVVFCLRDAKCDALTGRFGLGEGVEQVALKFKVPLKTPPGAPVDLFGAVCLKGADTLIADATLPQIAGRLPAWYKQGVNAPAFLLLPLLMKGAPFALIYADKARPGAIELGEKELSLLRTLRNQAVMAFKQAG</sequence>
<dbReference type="PROSITE" id="PS51833">
    <property type="entry name" value="HDOD"/>
    <property type="match status" value="1"/>
</dbReference>
<dbReference type="GO" id="GO:0016301">
    <property type="term" value="F:kinase activity"/>
    <property type="evidence" value="ECO:0007669"/>
    <property type="project" value="UniProtKB-KW"/>
</dbReference>
<dbReference type="SUPFAM" id="SSF55781">
    <property type="entry name" value="GAF domain-like"/>
    <property type="match status" value="1"/>
</dbReference>
<name>A0ABZ0CMX6_9BURK</name>
<protein>
    <submittedName>
        <fullName evidence="7">Protein kinase</fullName>
    </submittedName>
</protein>
<evidence type="ECO:0000313" key="8">
    <source>
        <dbReference type="Proteomes" id="UP001303946"/>
    </source>
</evidence>
<reference evidence="7 8" key="1">
    <citation type="submission" date="2023-10" db="EMBL/GenBank/DDBJ databases">
        <title>Bacteria for the degradation of biodegradable plastic PBAT(Polybutylene adipate terephthalate).</title>
        <authorList>
            <person name="Weon H.-Y."/>
            <person name="Yeon J."/>
        </authorList>
    </citation>
    <scope>NUCLEOTIDE SEQUENCE [LARGE SCALE GENOMIC DNA]</scope>
    <source>
        <strain evidence="7 8">SBD 7-3</strain>
    </source>
</reference>
<dbReference type="SUPFAM" id="SSF56112">
    <property type="entry name" value="Protein kinase-like (PK-like)"/>
    <property type="match status" value="1"/>
</dbReference>
<dbReference type="Gene3D" id="3.30.450.40">
    <property type="match status" value="1"/>
</dbReference>
<dbReference type="CDD" id="cd14014">
    <property type="entry name" value="STKc_PknB_like"/>
    <property type="match status" value="1"/>
</dbReference>
<dbReference type="Gene3D" id="1.10.3210.10">
    <property type="entry name" value="Hypothetical protein af1432"/>
    <property type="match status" value="1"/>
</dbReference>
<dbReference type="SMART" id="SM00220">
    <property type="entry name" value="S_TKc"/>
    <property type="match status" value="1"/>
</dbReference>
<evidence type="ECO:0000256" key="1">
    <source>
        <dbReference type="ARBA" id="ARBA00022679"/>
    </source>
</evidence>
<evidence type="ECO:0000313" key="7">
    <source>
        <dbReference type="EMBL" id="WOB06333.1"/>
    </source>
</evidence>
<dbReference type="Gene3D" id="3.30.200.20">
    <property type="entry name" value="Phosphorylase Kinase, domain 1"/>
    <property type="match status" value="1"/>
</dbReference>
<gene>
    <name evidence="7" type="ORF">RXV79_15520</name>
</gene>
<dbReference type="PROSITE" id="PS00108">
    <property type="entry name" value="PROTEIN_KINASE_ST"/>
    <property type="match status" value="1"/>
</dbReference>
<evidence type="ECO:0000259" key="5">
    <source>
        <dbReference type="PROSITE" id="PS50011"/>
    </source>
</evidence>
<feature type="domain" description="HDOD" evidence="6">
    <location>
        <begin position="301"/>
        <end position="505"/>
    </location>
</feature>
<evidence type="ECO:0000256" key="3">
    <source>
        <dbReference type="ARBA" id="ARBA00022777"/>
    </source>
</evidence>
<evidence type="ECO:0000256" key="4">
    <source>
        <dbReference type="ARBA" id="ARBA00022840"/>
    </source>
</evidence>
<dbReference type="InterPro" id="IPR013976">
    <property type="entry name" value="HDOD"/>
</dbReference>
<dbReference type="InterPro" id="IPR000719">
    <property type="entry name" value="Prot_kinase_dom"/>
</dbReference>
<proteinExistence type="predicted"/>